<dbReference type="InterPro" id="IPR042229">
    <property type="entry name" value="Listeria/Bacterioides_rpt_sf"/>
</dbReference>
<dbReference type="Gene3D" id="2.60.40.4270">
    <property type="entry name" value="Listeria-Bacteroides repeat domain"/>
    <property type="match status" value="1"/>
</dbReference>
<keyword evidence="4" id="KW-1185">Reference proteome</keyword>
<dbReference type="InterPro" id="IPR013378">
    <property type="entry name" value="InlB-like_B-rpt"/>
</dbReference>
<accession>A0A437S549</accession>
<protein>
    <submittedName>
        <fullName evidence="3">Uncharacterized protein</fullName>
    </submittedName>
</protein>
<comment type="subcellular location">
    <subcellularLocation>
        <location evidence="1">Cell envelope</location>
    </subcellularLocation>
</comment>
<evidence type="ECO:0000256" key="2">
    <source>
        <dbReference type="SAM" id="SignalP"/>
    </source>
</evidence>
<dbReference type="Proteomes" id="UP000288812">
    <property type="component" value="Unassembled WGS sequence"/>
</dbReference>
<dbReference type="RefSeq" id="WP_164845584.1">
    <property type="nucleotide sequence ID" value="NZ_RLIH01000015.1"/>
</dbReference>
<keyword evidence="2" id="KW-0732">Signal</keyword>
<comment type="caution">
    <text evidence="3">The sequence shown here is derived from an EMBL/GenBank/DDBJ whole genome shotgun (WGS) entry which is preliminary data.</text>
</comment>
<proteinExistence type="predicted"/>
<dbReference type="GO" id="GO:0030313">
    <property type="term" value="C:cell envelope"/>
    <property type="evidence" value="ECO:0007669"/>
    <property type="project" value="UniProtKB-SubCell"/>
</dbReference>
<evidence type="ECO:0000313" key="3">
    <source>
        <dbReference type="EMBL" id="RVU54141.1"/>
    </source>
</evidence>
<dbReference type="EMBL" id="RLIH01000015">
    <property type="protein sequence ID" value="RVU54141.1"/>
    <property type="molecule type" value="Genomic_DNA"/>
</dbReference>
<sequence length="265" mass="29440">MNKGQIKKKLSLILAIIMILANFVPVFANENDNATLDTYLNGANNIIKTHSENEGVDHSNSRISKRDTDTPIGPKDFFGLEVYVEYDDPSYPGYPRRKLLDVKLTVTNKNTGDVIESEKLIPGTYTSDWLPHGTYTIEVENPDPTQYVLVEGFKEKFDFDLPLPATVSDLAVIYNYIPEGSEFSVTYDGNDNTSGEAPVDSNKYMPGNEVIVLDKGNLEKGTADFTGWNTSADGSGIAYVLGDTFNITEDTILYAQWKSPERIVK</sequence>
<gene>
    <name evidence="3" type="ORF">EF514_09155</name>
</gene>
<dbReference type="Pfam" id="PF09479">
    <property type="entry name" value="Flg_new"/>
    <property type="match status" value="1"/>
</dbReference>
<name>A0A437S549_9FIRM</name>
<dbReference type="AlphaFoldDB" id="A0A437S549"/>
<feature type="signal peptide" evidence="2">
    <location>
        <begin position="1"/>
        <end position="28"/>
    </location>
</feature>
<evidence type="ECO:0000256" key="1">
    <source>
        <dbReference type="ARBA" id="ARBA00004196"/>
    </source>
</evidence>
<feature type="chain" id="PRO_5019444295" evidence="2">
    <location>
        <begin position="29"/>
        <end position="265"/>
    </location>
</feature>
<evidence type="ECO:0000313" key="4">
    <source>
        <dbReference type="Proteomes" id="UP000288812"/>
    </source>
</evidence>
<organism evidence="3 4">
    <name type="scientific">Anaerosphaera multitolerans</name>
    <dbReference type="NCBI Taxonomy" id="2487351"/>
    <lineage>
        <taxon>Bacteria</taxon>
        <taxon>Bacillati</taxon>
        <taxon>Bacillota</taxon>
        <taxon>Tissierellia</taxon>
        <taxon>Tissierellales</taxon>
        <taxon>Peptoniphilaceae</taxon>
        <taxon>Anaerosphaera</taxon>
    </lineage>
</organism>
<feature type="non-terminal residue" evidence="3">
    <location>
        <position position="265"/>
    </location>
</feature>
<reference evidence="3 4" key="1">
    <citation type="submission" date="2018-11" db="EMBL/GenBank/DDBJ databases">
        <title>Genome sequencing and assembly of Anaerosphaera sp. nov., GS7-6-2.</title>
        <authorList>
            <person name="Rettenmaier R."/>
            <person name="Liebl W."/>
            <person name="Zverlov V."/>
        </authorList>
    </citation>
    <scope>NUCLEOTIDE SEQUENCE [LARGE SCALE GENOMIC DNA]</scope>
    <source>
        <strain evidence="3 4">GS7-6-2</strain>
    </source>
</reference>